<organism evidence="3 4">
    <name type="scientific">Bacteriovorax antarcticus</name>
    <dbReference type="NCBI Taxonomy" id="3088717"/>
    <lineage>
        <taxon>Bacteria</taxon>
        <taxon>Pseudomonadati</taxon>
        <taxon>Bdellovibrionota</taxon>
        <taxon>Bacteriovoracia</taxon>
        <taxon>Bacteriovoracales</taxon>
        <taxon>Bacteriovoracaceae</taxon>
        <taxon>Bacteriovorax</taxon>
    </lineage>
</organism>
<comment type="caution">
    <text evidence="3">The sequence shown here is derived from an EMBL/GenBank/DDBJ whole genome shotgun (WGS) entry which is preliminary data.</text>
</comment>
<dbReference type="Proteomes" id="UP001302274">
    <property type="component" value="Unassembled WGS sequence"/>
</dbReference>
<reference evidence="3 4" key="1">
    <citation type="submission" date="2023-11" db="EMBL/GenBank/DDBJ databases">
        <title>A Novel Polar Bacteriovorax (B. antarcticus) Isolated from the Biocrust in Antarctica.</title>
        <authorList>
            <person name="Mun W."/>
            <person name="Choi S.Y."/>
            <person name="Mitchell R.J."/>
        </authorList>
    </citation>
    <scope>NUCLEOTIDE SEQUENCE [LARGE SCALE GENOMIC DNA]</scope>
    <source>
        <strain evidence="3 4">PP10</strain>
    </source>
</reference>
<comment type="similarity">
    <text evidence="1">Belongs to the AHA1 family.</text>
</comment>
<dbReference type="EMBL" id="JAYGJQ010000002">
    <property type="protein sequence ID" value="MEA9357275.1"/>
    <property type="molecule type" value="Genomic_DNA"/>
</dbReference>
<dbReference type="InterPro" id="IPR023393">
    <property type="entry name" value="START-like_dom_sf"/>
</dbReference>
<dbReference type="RefSeq" id="WP_323577215.1">
    <property type="nucleotide sequence ID" value="NZ_JAYGJQ010000002.1"/>
</dbReference>
<accession>A0ABU5VZ27</accession>
<proteinExistence type="inferred from homology"/>
<dbReference type="Pfam" id="PF08327">
    <property type="entry name" value="AHSA1"/>
    <property type="match status" value="1"/>
</dbReference>
<gene>
    <name evidence="3" type="ORF">SHI21_13705</name>
</gene>
<dbReference type="SUPFAM" id="SSF55961">
    <property type="entry name" value="Bet v1-like"/>
    <property type="match status" value="1"/>
</dbReference>
<feature type="domain" description="Activator of Hsp90 ATPase homologue 1/2-like C-terminal" evidence="2">
    <location>
        <begin position="31"/>
        <end position="165"/>
    </location>
</feature>
<dbReference type="InterPro" id="IPR013538">
    <property type="entry name" value="ASHA1/2-like_C"/>
</dbReference>
<evidence type="ECO:0000259" key="2">
    <source>
        <dbReference type="Pfam" id="PF08327"/>
    </source>
</evidence>
<evidence type="ECO:0000313" key="3">
    <source>
        <dbReference type="EMBL" id="MEA9357275.1"/>
    </source>
</evidence>
<dbReference type="Gene3D" id="3.30.530.20">
    <property type="match status" value="1"/>
</dbReference>
<sequence length="167" mass="19012">MDTTLNSSTETEEKIHLESSPIVKVARMFHAPIERVWRAWSNEELVKQWWGPESYTAPSAKINFQVGGKSLLAMQDSKGKIVWSGGVYKEIVPYKKIVTTDYFSDENGNMPGKWSLDYLITVEFSITEEGQTKMTIAHEGIPKEIHDDCVAGWNSSINKLQRLVEHH</sequence>
<evidence type="ECO:0000313" key="4">
    <source>
        <dbReference type="Proteomes" id="UP001302274"/>
    </source>
</evidence>
<evidence type="ECO:0000256" key="1">
    <source>
        <dbReference type="ARBA" id="ARBA00006817"/>
    </source>
</evidence>
<dbReference type="CDD" id="cd07814">
    <property type="entry name" value="SRPBCC_CalC_Aha1-like"/>
    <property type="match status" value="1"/>
</dbReference>
<name>A0ABU5VZ27_9BACT</name>
<protein>
    <submittedName>
        <fullName evidence="3">SRPBCC domain-containing protein</fullName>
    </submittedName>
</protein>
<keyword evidence="4" id="KW-1185">Reference proteome</keyword>